<keyword evidence="2 7" id="KW-0813">Transport</keyword>
<dbReference type="EMBL" id="AP025564">
    <property type="protein sequence ID" value="BDE96763.1"/>
    <property type="molecule type" value="Genomic_DNA"/>
</dbReference>
<dbReference type="PROSITE" id="PS50928">
    <property type="entry name" value="ABC_TM1"/>
    <property type="match status" value="1"/>
</dbReference>
<dbReference type="SUPFAM" id="SSF161098">
    <property type="entry name" value="MetI-like"/>
    <property type="match status" value="1"/>
</dbReference>
<dbReference type="Proteomes" id="UP001320544">
    <property type="component" value="Chromosome"/>
</dbReference>
<reference evidence="9 10" key="1">
    <citation type="submission" date="2022-01" db="EMBL/GenBank/DDBJ databases">
        <title>Novel bile acid biosynthetic pathways are enriched in the microbiome of centenarians.</title>
        <authorList>
            <person name="Sato Y."/>
            <person name="Atarashi K."/>
            <person name="Plichta R.D."/>
            <person name="Arai Y."/>
            <person name="Sasajima S."/>
            <person name="Kearney M.S."/>
            <person name="Suda W."/>
            <person name="Takeshita K."/>
            <person name="Sasaki T."/>
            <person name="Okamoto S."/>
            <person name="Skelly N.A."/>
            <person name="Okamura Y."/>
            <person name="Vlamakis H."/>
            <person name="Li Y."/>
            <person name="Tanoue T."/>
            <person name="Takei H."/>
            <person name="Nittono H."/>
            <person name="Narushima S."/>
            <person name="Irie J."/>
            <person name="Itoh H."/>
            <person name="Moriya K."/>
            <person name="Sugiura Y."/>
            <person name="Suematsu M."/>
            <person name="Moritoki N."/>
            <person name="Shibata S."/>
            <person name="Littman R.D."/>
            <person name="Fischbach A.M."/>
            <person name="Uwamino Y."/>
            <person name="Inoue T."/>
            <person name="Honda A."/>
            <person name="Hattori M."/>
            <person name="Murai T."/>
            <person name="Xavier J.R."/>
            <person name="Hirose N."/>
            <person name="Honda K."/>
        </authorList>
    </citation>
    <scope>NUCLEOTIDE SEQUENCE [LARGE SCALE GENOMIC DNA]</scope>
    <source>
        <strain evidence="9 10">CE91-St30</strain>
    </source>
</reference>
<evidence type="ECO:0000256" key="3">
    <source>
        <dbReference type="ARBA" id="ARBA00022475"/>
    </source>
</evidence>
<feature type="transmembrane region" description="Helical" evidence="7">
    <location>
        <begin position="103"/>
        <end position="124"/>
    </location>
</feature>
<keyword evidence="6 7" id="KW-0472">Membrane</keyword>
<dbReference type="InterPro" id="IPR000515">
    <property type="entry name" value="MetI-like"/>
</dbReference>
<sequence>MSMPRPPKAIVVGAFLAPSLTGLAVFFLAPSLDVARRSLANPSGTEFVGLDNYATVLSNEAFRLAALNTAKFMAVCIPILLIASLTVALFLRKSTPFKALMKTALLLPLAIPVFSAALLMSVTFDAEGIANGILAFFDLEPVAWMGTDAAFWVLAASYVWRNLGYCIVLWLAALSCIPETLYEAARVDGANSRQIAVRITLPLLAPSCAVVVVLAIINAFKVYREAYLVAGNYPHESMYLFPHLFNNWFASLSTAKLAAGGVLLGLVLFLVVCLLFRSWAKQVRADR</sequence>
<feature type="domain" description="ABC transmembrane type-1" evidence="8">
    <location>
        <begin position="66"/>
        <end position="276"/>
    </location>
</feature>
<keyword evidence="5 7" id="KW-1133">Transmembrane helix</keyword>
<evidence type="ECO:0000313" key="10">
    <source>
        <dbReference type="Proteomes" id="UP001320544"/>
    </source>
</evidence>
<keyword evidence="10" id="KW-1185">Reference proteome</keyword>
<dbReference type="InterPro" id="IPR035906">
    <property type="entry name" value="MetI-like_sf"/>
</dbReference>
<dbReference type="Gene3D" id="1.10.3720.10">
    <property type="entry name" value="MetI-like"/>
    <property type="match status" value="1"/>
</dbReference>
<evidence type="ECO:0000256" key="7">
    <source>
        <dbReference type="RuleBase" id="RU363032"/>
    </source>
</evidence>
<comment type="similarity">
    <text evidence="7">Belongs to the binding-protein-dependent transport system permease family.</text>
</comment>
<dbReference type="InterPro" id="IPR050809">
    <property type="entry name" value="UgpAE/MalFG_permease"/>
</dbReference>
<evidence type="ECO:0000256" key="6">
    <source>
        <dbReference type="ARBA" id="ARBA00023136"/>
    </source>
</evidence>
<feature type="transmembrane region" description="Helical" evidence="7">
    <location>
        <begin position="72"/>
        <end position="91"/>
    </location>
</feature>
<dbReference type="RefSeq" id="WP_244385964.1">
    <property type="nucleotide sequence ID" value="NZ_AP025564.1"/>
</dbReference>
<gene>
    <name evidence="9" type="ORF">CE91St30_20960</name>
</gene>
<evidence type="ECO:0000256" key="5">
    <source>
        <dbReference type="ARBA" id="ARBA00022989"/>
    </source>
</evidence>
<evidence type="ECO:0000313" key="9">
    <source>
        <dbReference type="EMBL" id="BDE96763.1"/>
    </source>
</evidence>
<accession>A0ABM7WK74</accession>
<protein>
    <submittedName>
        <fullName evidence="9">Sugar ABC transporter permease</fullName>
    </submittedName>
</protein>
<evidence type="ECO:0000256" key="1">
    <source>
        <dbReference type="ARBA" id="ARBA00004651"/>
    </source>
</evidence>
<organism evidence="9 10">
    <name type="scientific">Raoultibacter timonensis</name>
    <dbReference type="NCBI Taxonomy" id="1907662"/>
    <lineage>
        <taxon>Bacteria</taxon>
        <taxon>Bacillati</taxon>
        <taxon>Actinomycetota</taxon>
        <taxon>Coriobacteriia</taxon>
        <taxon>Eggerthellales</taxon>
        <taxon>Eggerthellaceae</taxon>
        <taxon>Raoultibacter</taxon>
    </lineage>
</organism>
<dbReference type="PANTHER" id="PTHR43227:SF8">
    <property type="entry name" value="DIACETYLCHITOBIOSE UPTAKE SYSTEM PERMEASE PROTEIN DASB"/>
    <property type="match status" value="1"/>
</dbReference>
<evidence type="ECO:0000256" key="2">
    <source>
        <dbReference type="ARBA" id="ARBA00022448"/>
    </source>
</evidence>
<comment type="subcellular location">
    <subcellularLocation>
        <location evidence="1 7">Cell membrane</location>
        <topology evidence="1 7">Multi-pass membrane protein</topology>
    </subcellularLocation>
</comment>
<dbReference type="Pfam" id="PF00528">
    <property type="entry name" value="BPD_transp_1"/>
    <property type="match status" value="1"/>
</dbReference>
<feature type="transmembrane region" description="Helical" evidence="7">
    <location>
        <begin position="257"/>
        <end position="280"/>
    </location>
</feature>
<keyword evidence="4 7" id="KW-0812">Transmembrane</keyword>
<name>A0ABM7WK74_9ACTN</name>
<proteinExistence type="inferred from homology"/>
<evidence type="ECO:0000259" key="8">
    <source>
        <dbReference type="PROSITE" id="PS50928"/>
    </source>
</evidence>
<feature type="transmembrane region" description="Helical" evidence="7">
    <location>
        <begin position="195"/>
        <end position="217"/>
    </location>
</feature>
<evidence type="ECO:0000256" key="4">
    <source>
        <dbReference type="ARBA" id="ARBA00022692"/>
    </source>
</evidence>
<dbReference type="PANTHER" id="PTHR43227">
    <property type="entry name" value="BLL4140 PROTEIN"/>
    <property type="match status" value="1"/>
</dbReference>
<keyword evidence="3" id="KW-1003">Cell membrane</keyword>
<feature type="transmembrane region" description="Helical" evidence="7">
    <location>
        <begin position="149"/>
        <end position="174"/>
    </location>
</feature>
<dbReference type="CDD" id="cd06261">
    <property type="entry name" value="TM_PBP2"/>
    <property type="match status" value="1"/>
</dbReference>